<evidence type="ECO:0000256" key="9">
    <source>
        <dbReference type="SAM" id="Coils"/>
    </source>
</evidence>
<proteinExistence type="inferred from homology"/>
<dbReference type="SUPFAM" id="SSF58038">
    <property type="entry name" value="SNARE fusion complex"/>
    <property type="match status" value="1"/>
</dbReference>
<dbReference type="HOGENOM" id="CLU_075474_0_1_1"/>
<evidence type="ECO:0000256" key="3">
    <source>
        <dbReference type="ARBA" id="ARBA00022448"/>
    </source>
</evidence>
<dbReference type="GO" id="GO:0005794">
    <property type="term" value="C:Golgi apparatus"/>
    <property type="evidence" value="ECO:0007669"/>
    <property type="project" value="TreeGrafter"/>
</dbReference>
<dbReference type="GO" id="GO:0016236">
    <property type="term" value="P:macroautophagy"/>
    <property type="evidence" value="ECO:0007669"/>
    <property type="project" value="TreeGrafter"/>
</dbReference>
<keyword evidence="13" id="KW-1185">Reference proteome</keyword>
<dbReference type="GO" id="GO:0000149">
    <property type="term" value="F:SNARE binding"/>
    <property type="evidence" value="ECO:0007669"/>
    <property type="project" value="TreeGrafter"/>
</dbReference>
<dbReference type="OrthoDB" id="430637at2759"/>
<dbReference type="GO" id="GO:0006896">
    <property type="term" value="P:Golgi to vacuole transport"/>
    <property type="evidence" value="ECO:0007669"/>
    <property type="project" value="TreeGrafter"/>
</dbReference>
<dbReference type="Pfam" id="PF12352">
    <property type="entry name" value="V-SNARE_C"/>
    <property type="match status" value="1"/>
</dbReference>
<dbReference type="Proteomes" id="UP000054248">
    <property type="component" value="Unassembled WGS sequence"/>
</dbReference>
<gene>
    <name evidence="12" type="ORF">M407DRAFT_104260</name>
</gene>
<dbReference type="GO" id="GO:0031902">
    <property type="term" value="C:late endosome membrane"/>
    <property type="evidence" value="ECO:0007669"/>
    <property type="project" value="TreeGrafter"/>
</dbReference>
<keyword evidence="3" id="KW-0813">Transport</keyword>
<evidence type="ECO:0000259" key="11">
    <source>
        <dbReference type="SMART" id="SM00397"/>
    </source>
</evidence>
<dbReference type="GO" id="GO:0031201">
    <property type="term" value="C:SNARE complex"/>
    <property type="evidence" value="ECO:0007669"/>
    <property type="project" value="TreeGrafter"/>
</dbReference>
<keyword evidence="7 9" id="KW-0175">Coiled coil</keyword>
<keyword evidence="5" id="KW-0653">Protein transport</keyword>
<protein>
    <recommendedName>
        <fullName evidence="11">t-SNARE coiled-coil homology domain-containing protein</fullName>
    </recommendedName>
</protein>
<feature type="transmembrane region" description="Helical" evidence="10">
    <location>
        <begin position="206"/>
        <end position="224"/>
    </location>
</feature>
<accession>A0A0C3QFH3</accession>
<dbReference type="STRING" id="1051891.A0A0C3QFH3"/>
<dbReference type="GO" id="GO:0048280">
    <property type="term" value="P:vesicle fusion with Golgi apparatus"/>
    <property type="evidence" value="ECO:0007669"/>
    <property type="project" value="TreeGrafter"/>
</dbReference>
<dbReference type="GO" id="GO:0005484">
    <property type="term" value="F:SNAP receptor activity"/>
    <property type="evidence" value="ECO:0007669"/>
    <property type="project" value="TreeGrafter"/>
</dbReference>
<dbReference type="GO" id="GO:0006886">
    <property type="term" value="P:intracellular protein transport"/>
    <property type="evidence" value="ECO:0007669"/>
    <property type="project" value="InterPro"/>
</dbReference>
<evidence type="ECO:0000256" key="7">
    <source>
        <dbReference type="ARBA" id="ARBA00023054"/>
    </source>
</evidence>
<dbReference type="PANTHER" id="PTHR21230">
    <property type="entry name" value="VESICLE TRANSPORT V-SNARE PROTEIN VTI1-RELATED"/>
    <property type="match status" value="1"/>
</dbReference>
<keyword evidence="8 10" id="KW-0472">Membrane</keyword>
<dbReference type="GO" id="GO:0005789">
    <property type="term" value="C:endoplasmic reticulum membrane"/>
    <property type="evidence" value="ECO:0007669"/>
    <property type="project" value="TreeGrafter"/>
</dbReference>
<comment type="similarity">
    <text evidence="2">Belongs to the VTI1 family.</text>
</comment>
<evidence type="ECO:0000256" key="2">
    <source>
        <dbReference type="ARBA" id="ARBA00006108"/>
    </source>
</evidence>
<evidence type="ECO:0000256" key="6">
    <source>
        <dbReference type="ARBA" id="ARBA00022989"/>
    </source>
</evidence>
<dbReference type="Pfam" id="PF05008">
    <property type="entry name" value="V-SNARE"/>
    <property type="match status" value="1"/>
</dbReference>
<dbReference type="InterPro" id="IPR038407">
    <property type="entry name" value="v-SNARE_N_sf"/>
</dbReference>
<evidence type="ECO:0000256" key="4">
    <source>
        <dbReference type="ARBA" id="ARBA00022692"/>
    </source>
</evidence>
<dbReference type="InterPro" id="IPR000727">
    <property type="entry name" value="T_SNARE_dom"/>
</dbReference>
<dbReference type="EMBL" id="KN823070">
    <property type="protein sequence ID" value="KIO24014.1"/>
    <property type="molecule type" value="Genomic_DNA"/>
</dbReference>
<dbReference type="InterPro" id="IPR010989">
    <property type="entry name" value="SNARE"/>
</dbReference>
<evidence type="ECO:0000256" key="1">
    <source>
        <dbReference type="ARBA" id="ARBA00004211"/>
    </source>
</evidence>
<feature type="coiled-coil region" evidence="9">
    <location>
        <begin position="43"/>
        <end position="92"/>
    </location>
</feature>
<evidence type="ECO:0000313" key="13">
    <source>
        <dbReference type="Proteomes" id="UP000054248"/>
    </source>
</evidence>
<evidence type="ECO:0000256" key="5">
    <source>
        <dbReference type="ARBA" id="ARBA00022927"/>
    </source>
</evidence>
<evidence type="ECO:0000256" key="10">
    <source>
        <dbReference type="SAM" id="Phobius"/>
    </source>
</evidence>
<dbReference type="Gene3D" id="1.20.58.400">
    <property type="entry name" value="t-snare proteins"/>
    <property type="match status" value="1"/>
</dbReference>
<dbReference type="GO" id="GO:0012507">
    <property type="term" value="C:ER to Golgi transport vesicle membrane"/>
    <property type="evidence" value="ECO:0007669"/>
    <property type="project" value="TreeGrafter"/>
</dbReference>
<dbReference type="GO" id="GO:0006891">
    <property type="term" value="P:intra-Golgi vesicle-mediated transport"/>
    <property type="evidence" value="ECO:0007669"/>
    <property type="project" value="TreeGrafter"/>
</dbReference>
<organism evidence="12 13">
    <name type="scientific">Tulasnella calospora MUT 4182</name>
    <dbReference type="NCBI Taxonomy" id="1051891"/>
    <lineage>
        <taxon>Eukaryota</taxon>
        <taxon>Fungi</taxon>
        <taxon>Dikarya</taxon>
        <taxon>Basidiomycota</taxon>
        <taxon>Agaricomycotina</taxon>
        <taxon>Agaricomycetes</taxon>
        <taxon>Cantharellales</taxon>
        <taxon>Tulasnellaceae</taxon>
        <taxon>Tulasnella</taxon>
    </lineage>
</organism>
<keyword evidence="4 10" id="KW-0812">Transmembrane</keyword>
<dbReference type="FunFam" id="1.20.5.110:FF:000002">
    <property type="entry name" value="Vesicle transport through interaction with t-SNAREsB"/>
    <property type="match status" value="1"/>
</dbReference>
<dbReference type="GO" id="GO:0042147">
    <property type="term" value="P:retrograde transport, endosome to Golgi"/>
    <property type="evidence" value="ECO:0007669"/>
    <property type="project" value="TreeGrafter"/>
</dbReference>
<evidence type="ECO:0000256" key="8">
    <source>
        <dbReference type="ARBA" id="ARBA00023136"/>
    </source>
</evidence>
<dbReference type="CDD" id="cd15862">
    <property type="entry name" value="SNARE_Vti1"/>
    <property type="match status" value="1"/>
</dbReference>
<sequence length="228" mass="25778">MDNSPTSLFESYEQDFQTIVSSIRQKVEVEAVAQTGEQRKATLRFVEMELDEADEMVSQMEVEIQGMPQSIKSKYQSRVKSSKAELQKWKKQAKDLHFSGARQELFAGRSNAAAADDPYADDEVRSQRTRLLQGNQTLAESTRRLEDSQRIALETEGIGADILTNLRQQRGQIENARDQLQQADGSINKASGTLKGMIRRMYQQKIVTGAIITVLVLLILIILWEKLT</sequence>
<reference evidence="12 13" key="1">
    <citation type="submission" date="2014-04" db="EMBL/GenBank/DDBJ databases">
        <authorList>
            <consortium name="DOE Joint Genome Institute"/>
            <person name="Kuo A."/>
            <person name="Girlanda M."/>
            <person name="Perotto S."/>
            <person name="Kohler A."/>
            <person name="Nagy L.G."/>
            <person name="Floudas D."/>
            <person name="Copeland A."/>
            <person name="Barry K.W."/>
            <person name="Cichocki N."/>
            <person name="Veneault-Fourrey C."/>
            <person name="LaButti K."/>
            <person name="Lindquist E.A."/>
            <person name="Lipzen A."/>
            <person name="Lundell T."/>
            <person name="Morin E."/>
            <person name="Murat C."/>
            <person name="Sun H."/>
            <person name="Tunlid A."/>
            <person name="Henrissat B."/>
            <person name="Grigoriev I.V."/>
            <person name="Hibbett D.S."/>
            <person name="Martin F."/>
            <person name="Nordberg H.P."/>
            <person name="Cantor M.N."/>
            <person name="Hua S.X."/>
        </authorList>
    </citation>
    <scope>NUCLEOTIDE SEQUENCE [LARGE SCALE GENOMIC DNA]</scope>
    <source>
        <strain evidence="12 13">MUT 4182</strain>
    </source>
</reference>
<comment type="subcellular location">
    <subcellularLocation>
        <location evidence="1">Membrane</location>
        <topology evidence="1">Single-pass type IV membrane protein</topology>
    </subcellularLocation>
</comment>
<dbReference type="PANTHER" id="PTHR21230:SF26">
    <property type="entry name" value="VESICLE TRANSPORT THROUGH INTERACTION WITH T-SNARES HOMOLOG 1A"/>
    <property type="match status" value="1"/>
</dbReference>
<dbReference type="GO" id="GO:0005829">
    <property type="term" value="C:cytosol"/>
    <property type="evidence" value="ECO:0007669"/>
    <property type="project" value="GOC"/>
</dbReference>
<dbReference type="SUPFAM" id="SSF47661">
    <property type="entry name" value="t-snare proteins"/>
    <property type="match status" value="1"/>
</dbReference>
<feature type="coiled-coil region" evidence="9">
    <location>
        <begin position="163"/>
        <end position="193"/>
    </location>
</feature>
<keyword evidence="6 10" id="KW-1133">Transmembrane helix</keyword>
<reference evidence="13" key="2">
    <citation type="submission" date="2015-01" db="EMBL/GenBank/DDBJ databases">
        <title>Evolutionary Origins and Diversification of the Mycorrhizal Mutualists.</title>
        <authorList>
            <consortium name="DOE Joint Genome Institute"/>
            <consortium name="Mycorrhizal Genomics Consortium"/>
            <person name="Kohler A."/>
            <person name="Kuo A."/>
            <person name="Nagy L.G."/>
            <person name="Floudas D."/>
            <person name="Copeland A."/>
            <person name="Barry K.W."/>
            <person name="Cichocki N."/>
            <person name="Veneault-Fourrey C."/>
            <person name="LaButti K."/>
            <person name="Lindquist E.A."/>
            <person name="Lipzen A."/>
            <person name="Lundell T."/>
            <person name="Morin E."/>
            <person name="Murat C."/>
            <person name="Riley R."/>
            <person name="Ohm R."/>
            <person name="Sun H."/>
            <person name="Tunlid A."/>
            <person name="Henrissat B."/>
            <person name="Grigoriev I.V."/>
            <person name="Hibbett D.S."/>
            <person name="Martin F."/>
        </authorList>
    </citation>
    <scope>NUCLEOTIDE SEQUENCE [LARGE SCALE GENOMIC DNA]</scope>
    <source>
        <strain evidence="13">MUT 4182</strain>
    </source>
</reference>
<dbReference type="InterPro" id="IPR007705">
    <property type="entry name" value="Vesicle_trsprt_v-SNARE_N"/>
</dbReference>
<feature type="domain" description="T-SNARE coiled-coil homology" evidence="11">
    <location>
        <begin position="130"/>
        <end position="197"/>
    </location>
</feature>
<dbReference type="AlphaFoldDB" id="A0A0C3QFH3"/>
<dbReference type="Gene3D" id="1.20.5.110">
    <property type="match status" value="1"/>
</dbReference>
<evidence type="ECO:0000313" key="12">
    <source>
        <dbReference type="EMBL" id="KIO24014.1"/>
    </source>
</evidence>
<dbReference type="SMART" id="SM00397">
    <property type="entry name" value="t_SNARE"/>
    <property type="match status" value="1"/>
</dbReference>
<name>A0A0C3QFH3_9AGAM</name>